<feature type="binding site" evidence="14">
    <location>
        <position position="147"/>
    </location>
    <ligand>
        <name>Zn(2+)</name>
        <dbReference type="ChEBI" id="CHEBI:29105"/>
        <note>catalytic</note>
    </ligand>
</feature>
<dbReference type="OrthoDB" id="15218at2"/>
<dbReference type="AlphaFoldDB" id="A0A3M0ADG8"/>
<evidence type="ECO:0000256" key="4">
    <source>
        <dbReference type="ARBA" id="ARBA00022670"/>
    </source>
</evidence>
<comment type="caution">
    <text evidence="16">The sequence shown here is derived from an EMBL/GenBank/DDBJ whole genome shotgun (WGS) entry which is preliminary data.</text>
</comment>
<evidence type="ECO:0000256" key="6">
    <source>
        <dbReference type="ARBA" id="ARBA00022723"/>
    </source>
</evidence>
<dbReference type="CDD" id="cd07335">
    <property type="entry name" value="M48B_HtpX_like"/>
    <property type="match status" value="1"/>
</dbReference>
<evidence type="ECO:0000256" key="3">
    <source>
        <dbReference type="ARBA" id="ARBA00022475"/>
    </source>
</evidence>
<dbReference type="EC" id="3.4.24.-" evidence="14"/>
<evidence type="ECO:0000256" key="10">
    <source>
        <dbReference type="ARBA" id="ARBA00023049"/>
    </source>
</evidence>
<evidence type="ECO:0000256" key="8">
    <source>
        <dbReference type="ARBA" id="ARBA00022833"/>
    </source>
</evidence>
<comment type="similarity">
    <text evidence="2 14">Belongs to the peptidase M48B family.</text>
</comment>
<dbReference type="GO" id="GO:0006508">
    <property type="term" value="P:proteolysis"/>
    <property type="evidence" value="ECO:0007669"/>
    <property type="project" value="UniProtKB-KW"/>
</dbReference>
<dbReference type="Proteomes" id="UP000267187">
    <property type="component" value="Unassembled WGS sequence"/>
</dbReference>
<reference evidence="16 17" key="1">
    <citation type="submission" date="2018-10" db="EMBL/GenBank/DDBJ databases">
        <title>Genomic Encyclopedia of Type Strains, Phase IV (KMG-IV): sequencing the most valuable type-strain genomes for metagenomic binning, comparative biology and taxonomic classification.</title>
        <authorList>
            <person name="Goeker M."/>
        </authorList>
    </citation>
    <scope>NUCLEOTIDE SEQUENCE [LARGE SCALE GENOMIC DNA]</scope>
    <source>
        <strain evidence="16 17">DSM 25080</strain>
    </source>
</reference>
<dbReference type="Pfam" id="PF01435">
    <property type="entry name" value="Peptidase_M48"/>
    <property type="match status" value="1"/>
</dbReference>
<keyword evidence="3 14" id="KW-1003">Cell membrane</keyword>
<keyword evidence="5 14" id="KW-0812">Transmembrane</keyword>
<keyword evidence="6 14" id="KW-0479">Metal-binding</keyword>
<evidence type="ECO:0000259" key="15">
    <source>
        <dbReference type="Pfam" id="PF01435"/>
    </source>
</evidence>
<dbReference type="EMBL" id="REFJ01000001">
    <property type="protein sequence ID" value="RMA82576.1"/>
    <property type="molecule type" value="Genomic_DNA"/>
</dbReference>
<organism evidence="16 17">
    <name type="scientific">Umboniibacter marinipuniceus</name>
    <dbReference type="NCBI Taxonomy" id="569599"/>
    <lineage>
        <taxon>Bacteria</taxon>
        <taxon>Pseudomonadati</taxon>
        <taxon>Pseudomonadota</taxon>
        <taxon>Gammaproteobacteria</taxon>
        <taxon>Cellvibrionales</taxon>
        <taxon>Cellvibrionaceae</taxon>
        <taxon>Umboniibacter</taxon>
    </lineage>
</organism>
<dbReference type="InterPro" id="IPR022919">
    <property type="entry name" value="Pept_M48_protease_HtpX"/>
</dbReference>
<dbReference type="HAMAP" id="MF_00188">
    <property type="entry name" value="Pept_M48_protease_HtpX"/>
    <property type="match status" value="1"/>
</dbReference>
<evidence type="ECO:0000256" key="7">
    <source>
        <dbReference type="ARBA" id="ARBA00022801"/>
    </source>
</evidence>
<evidence type="ECO:0000313" key="17">
    <source>
        <dbReference type="Proteomes" id="UP000267187"/>
    </source>
</evidence>
<evidence type="ECO:0000256" key="5">
    <source>
        <dbReference type="ARBA" id="ARBA00022692"/>
    </source>
</evidence>
<feature type="domain" description="Peptidase M48" evidence="15">
    <location>
        <begin position="78"/>
        <end position="285"/>
    </location>
</feature>
<comment type="subcellular location">
    <subcellularLocation>
        <location evidence="1">Cell inner membrane</location>
        <topology evidence="1">Multi-pass membrane protein</topology>
    </subcellularLocation>
    <subcellularLocation>
        <location evidence="14">Cell membrane</location>
        <topology evidence="14">Multi-pass membrane protein</topology>
    </subcellularLocation>
</comment>
<evidence type="ECO:0000256" key="13">
    <source>
        <dbReference type="ARBA" id="ARBA00080389"/>
    </source>
</evidence>
<dbReference type="RefSeq" id="WP_121875899.1">
    <property type="nucleotide sequence ID" value="NZ_REFJ01000001.1"/>
</dbReference>
<feature type="transmembrane region" description="Helical" evidence="14">
    <location>
        <begin position="37"/>
        <end position="57"/>
    </location>
</feature>
<feature type="binding site" evidence="14">
    <location>
        <position position="143"/>
    </location>
    <ligand>
        <name>Zn(2+)</name>
        <dbReference type="ChEBI" id="CHEBI:29105"/>
        <note>catalytic</note>
    </ligand>
</feature>
<sequence>MKRTALFLATNLAVILLLSLVLNIIYATTDLQPGSLSGLLILAAVFGFGGAFISLLMSKSMALRSVRGQVIKAPRNDTERWLLGTVERQAKQAGIGMPTVAIYDAPDINAFATGAKRDDSLVAVSTGLLRAMTQDEAEAVLAHEVSHIANGDMVTMTLMQGVVNTFVMFLARIVANIVASNGNGQQGGTNWLVYFGVTMVLELVLGFFASFLTMWYSRHREFHADAGAASLVGKDKMVAALQRLKTSQESQLDSTLMAFGINGKKTLTELLMSHPPLDKRIAALNAGAYRA</sequence>
<evidence type="ECO:0000256" key="9">
    <source>
        <dbReference type="ARBA" id="ARBA00022989"/>
    </source>
</evidence>
<evidence type="ECO:0000313" key="16">
    <source>
        <dbReference type="EMBL" id="RMA82576.1"/>
    </source>
</evidence>
<keyword evidence="17" id="KW-1185">Reference proteome</keyword>
<keyword evidence="14 16" id="KW-0346">Stress response</keyword>
<dbReference type="Gene3D" id="3.30.2010.10">
    <property type="entry name" value="Metalloproteases ('zincins'), catalytic domain"/>
    <property type="match status" value="1"/>
</dbReference>
<proteinExistence type="inferred from homology"/>
<dbReference type="GO" id="GO:0008270">
    <property type="term" value="F:zinc ion binding"/>
    <property type="evidence" value="ECO:0007669"/>
    <property type="project" value="UniProtKB-UniRule"/>
</dbReference>
<dbReference type="PANTHER" id="PTHR43221">
    <property type="entry name" value="PROTEASE HTPX"/>
    <property type="match status" value="1"/>
</dbReference>
<feature type="binding site" evidence="14">
    <location>
        <position position="221"/>
    </location>
    <ligand>
        <name>Zn(2+)</name>
        <dbReference type="ChEBI" id="CHEBI:29105"/>
        <note>catalytic</note>
    </ligand>
</feature>
<dbReference type="GO" id="GO:0005886">
    <property type="term" value="C:plasma membrane"/>
    <property type="evidence" value="ECO:0007669"/>
    <property type="project" value="UniProtKB-SubCell"/>
</dbReference>
<dbReference type="NCBIfam" id="NF003965">
    <property type="entry name" value="PRK05457.1"/>
    <property type="match status" value="1"/>
</dbReference>
<accession>A0A3M0ADG8</accession>
<dbReference type="FunFam" id="3.30.2010.10:FF:000001">
    <property type="entry name" value="Protease HtpX"/>
    <property type="match status" value="1"/>
</dbReference>
<keyword evidence="9 14" id="KW-1133">Transmembrane helix</keyword>
<evidence type="ECO:0000256" key="14">
    <source>
        <dbReference type="HAMAP-Rule" id="MF_00188"/>
    </source>
</evidence>
<evidence type="ECO:0000256" key="12">
    <source>
        <dbReference type="ARBA" id="ARBA00071790"/>
    </source>
</evidence>
<dbReference type="InterPro" id="IPR001915">
    <property type="entry name" value="Peptidase_M48"/>
</dbReference>
<keyword evidence="7 14" id="KW-0378">Hydrolase</keyword>
<keyword evidence="4 14" id="KW-0645">Protease</keyword>
<gene>
    <name evidence="14" type="primary">htpX</name>
    <name evidence="16" type="ORF">DFR27_0527</name>
</gene>
<feature type="active site" evidence="14">
    <location>
        <position position="144"/>
    </location>
</feature>
<comment type="cofactor">
    <cofactor evidence="14">
        <name>Zn(2+)</name>
        <dbReference type="ChEBI" id="CHEBI:29105"/>
    </cofactor>
    <text evidence="14">Binds 1 zinc ion per subunit.</text>
</comment>
<dbReference type="GO" id="GO:0004222">
    <property type="term" value="F:metalloendopeptidase activity"/>
    <property type="evidence" value="ECO:0007669"/>
    <property type="project" value="UniProtKB-UniRule"/>
</dbReference>
<evidence type="ECO:0000256" key="11">
    <source>
        <dbReference type="ARBA" id="ARBA00023136"/>
    </source>
</evidence>
<keyword evidence="10 14" id="KW-0482">Metalloprotease</keyword>
<evidence type="ECO:0000256" key="2">
    <source>
        <dbReference type="ARBA" id="ARBA00009779"/>
    </source>
</evidence>
<dbReference type="PANTHER" id="PTHR43221:SF1">
    <property type="entry name" value="PROTEASE HTPX"/>
    <property type="match status" value="1"/>
</dbReference>
<feature type="transmembrane region" description="Helical" evidence="14">
    <location>
        <begin position="161"/>
        <end position="179"/>
    </location>
</feature>
<name>A0A3M0ADG8_9GAMM</name>
<feature type="transmembrane region" description="Helical" evidence="14">
    <location>
        <begin position="191"/>
        <end position="212"/>
    </location>
</feature>
<dbReference type="InterPro" id="IPR050083">
    <property type="entry name" value="HtpX_protease"/>
</dbReference>
<keyword evidence="11 14" id="KW-0472">Membrane</keyword>
<evidence type="ECO:0000256" key="1">
    <source>
        <dbReference type="ARBA" id="ARBA00004429"/>
    </source>
</evidence>
<keyword evidence="8 14" id="KW-0862">Zinc</keyword>
<protein>
    <recommendedName>
        <fullName evidence="12 14">Protease HtpX</fullName>
        <ecNumber evidence="14">3.4.24.-</ecNumber>
    </recommendedName>
    <alternativeName>
        <fullName evidence="13 14">Heat shock protein HtpX</fullName>
    </alternativeName>
</protein>